<evidence type="ECO:0000313" key="2">
    <source>
        <dbReference type="EMBL" id="KAK7889407.1"/>
    </source>
</evidence>
<evidence type="ECO:0000256" key="1">
    <source>
        <dbReference type="SAM" id="MobiDB-lite"/>
    </source>
</evidence>
<evidence type="ECO:0000313" key="3">
    <source>
        <dbReference type="Proteomes" id="UP001460270"/>
    </source>
</evidence>
<protein>
    <submittedName>
        <fullName evidence="2">Uncharacterized protein</fullName>
    </submittedName>
</protein>
<feature type="region of interest" description="Disordered" evidence="1">
    <location>
        <begin position="1"/>
        <end position="62"/>
    </location>
</feature>
<comment type="caution">
    <text evidence="2">The sequence shown here is derived from an EMBL/GenBank/DDBJ whole genome shotgun (WGS) entry which is preliminary data.</text>
</comment>
<sequence>MSHSSETQEVSAEDSQAKKQSIASRLSEKLQTSLQSEAENDDDFQPDRKRIRAAEVKSRKKPRMDKGVIFLDDDRSLRTRLHPDPGTRLQIRAQRPAALLRPV</sequence>
<dbReference type="AlphaFoldDB" id="A0AAW0NC37"/>
<dbReference type="EMBL" id="JBBPFD010000018">
    <property type="protein sequence ID" value="KAK7889407.1"/>
    <property type="molecule type" value="Genomic_DNA"/>
</dbReference>
<feature type="compositionally biased region" description="Polar residues" evidence="1">
    <location>
        <begin position="1"/>
        <end position="37"/>
    </location>
</feature>
<gene>
    <name evidence="2" type="ORF">WMY93_024967</name>
</gene>
<name>A0AAW0NC37_9GOBI</name>
<organism evidence="2 3">
    <name type="scientific">Mugilogobius chulae</name>
    <name type="common">yellowstripe goby</name>
    <dbReference type="NCBI Taxonomy" id="88201"/>
    <lineage>
        <taxon>Eukaryota</taxon>
        <taxon>Metazoa</taxon>
        <taxon>Chordata</taxon>
        <taxon>Craniata</taxon>
        <taxon>Vertebrata</taxon>
        <taxon>Euteleostomi</taxon>
        <taxon>Actinopterygii</taxon>
        <taxon>Neopterygii</taxon>
        <taxon>Teleostei</taxon>
        <taxon>Neoteleostei</taxon>
        <taxon>Acanthomorphata</taxon>
        <taxon>Gobiaria</taxon>
        <taxon>Gobiiformes</taxon>
        <taxon>Gobioidei</taxon>
        <taxon>Gobiidae</taxon>
        <taxon>Gobionellinae</taxon>
        <taxon>Mugilogobius</taxon>
    </lineage>
</organism>
<accession>A0AAW0NC37</accession>
<proteinExistence type="predicted"/>
<dbReference type="Proteomes" id="UP001460270">
    <property type="component" value="Unassembled WGS sequence"/>
</dbReference>
<feature type="compositionally biased region" description="Basic and acidic residues" evidence="1">
    <location>
        <begin position="45"/>
        <end position="57"/>
    </location>
</feature>
<reference evidence="3" key="1">
    <citation type="submission" date="2024-04" db="EMBL/GenBank/DDBJ databases">
        <title>Salinicola lusitanus LLJ914,a marine bacterium isolated from the Okinawa Trough.</title>
        <authorList>
            <person name="Li J."/>
        </authorList>
    </citation>
    <scope>NUCLEOTIDE SEQUENCE [LARGE SCALE GENOMIC DNA]</scope>
</reference>
<keyword evidence="3" id="KW-1185">Reference proteome</keyword>